<dbReference type="PANTHER" id="PTHR42760">
    <property type="entry name" value="SHORT-CHAIN DEHYDROGENASES/REDUCTASES FAMILY MEMBER"/>
    <property type="match status" value="1"/>
</dbReference>
<feature type="domain" description="Ketoreductase" evidence="3">
    <location>
        <begin position="18"/>
        <end position="194"/>
    </location>
</feature>
<dbReference type="Proteomes" id="UP000523079">
    <property type="component" value="Unassembled WGS sequence"/>
</dbReference>
<keyword evidence="5" id="KW-1185">Reference proteome</keyword>
<dbReference type="SUPFAM" id="SSF51735">
    <property type="entry name" value="NAD(P)-binding Rossmann-fold domains"/>
    <property type="match status" value="1"/>
</dbReference>
<dbReference type="InterPro" id="IPR057326">
    <property type="entry name" value="KR_dom"/>
</dbReference>
<dbReference type="InterPro" id="IPR002347">
    <property type="entry name" value="SDR_fam"/>
</dbReference>
<reference evidence="4 5" key="1">
    <citation type="submission" date="2020-07" db="EMBL/GenBank/DDBJ databases">
        <title>Sequencing the genomes of 1000 actinobacteria strains.</title>
        <authorList>
            <person name="Klenk H.-P."/>
        </authorList>
    </citation>
    <scope>NUCLEOTIDE SEQUENCE [LARGE SCALE GENOMIC DNA]</scope>
    <source>
        <strain evidence="4 5">DSM 100723</strain>
    </source>
</reference>
<dbReference type="AlphaFoldDB" id="A0A7W3IT60"/>
<protein>
    <submittedName>
        <fullName evidence="4">NAD(P)-dependent dehydrogenase (Short-subunit alcohol dehydrogenase family)</fullName>
    </submittedName>
</protein>
<dbReference type="SMART" id="SM00822">
    <property type="entry name" value="PKS_KR"/>
    <property type="match status" value="1"/>
</dbReference>
<dbReference type="Pfam" id="PF13561">
    <property type="entry name" value="adh_short_C2"/>
    <property type="match status" value="1"/>
</dbReference>
<comment type="similarity">
    <text evidence="1">Belongs to the short-chain dehydrogenases/reductases (SDR) family.</text>
</comment>
<evidence type="ECO:0000256" key="2">
    <source>
        <dbReference type="ARBA" id="ARBA00023002"/>
    </source>
</evidence>
<dbReference type="InterPro" id="IPR036291">
    <property type="entry name" value="NAD(P)-bd_dom_sf"/>
</dbReference>
<proteinExistence type="inferred from homology"/>
<evidence type="ECO:0000256" key="1">
    <source>
        <dbReference type="ARBA" id="ARBA00006484"/>
    </source>
</evidence>
<keyword evidence="2" id="KW-0560">Oxidoreductase</keyword>
<organism evidence="4 5">
    <name type="scientific">Microlunatus kandeliicorticis</name>
    <dbReference type="NCBI Taxonomy" id="1759536"/>
    <lineage>
        <taxon>Bacteria</taxon>
        <taxon>Bacillati</taxon>
        <taxon>Actinomycetota</taxon>
        <taxon>Actinomycetes</taxon>
        <taxon>Propionibacteriales</taxon>
        <taxon>Propionibacteriaceae</taxon>
        <taxon>Microlunatus</taxon>
    </lineage>
</organism>
<dbReference type="Gene3D" id="3.40.50.720">
    <property type="entry name" value="NAD(P)-binding Rossmann-like Domain"/>
    <property type="match status" value="1"/>
</dbReference>
<dbReference type="FunFam" id="3.40.50.720:FF:000084">
    <property type="entry name" value="Short-chain dehydrogenase reductase"/>
    <property type="match status" value="1"/>
</dbReference>
<dbReference type="InterPro" id="IPR020904">
    <property type="entry name" value="Sc_DH/Rdtase_CS"/>
</dbReference>
<evidence type="ECO:0000259" key="3">
    <source>
        <dbReference type="SMART" id="SM00822"/>
    </source>
</evidence>
<dbReference type="RefSeq" id="WP_182560335.1">
    <property type="nucleotide sequence ID" value="NZ_JACGWT010000003.1"/>
</dbReference>
<sequence length="257" mass="26172">MDVPQVDVSRLSVDLSGRVAVVTGGASGIGAATAALLSRSGAAVAVLDRAAEPAAAVADELPGSTLALGCDVTSSASVAEVVERVEAGLGPVDVLVNSAGIVALAPAEQLTDEQWRTTIEVNLTGTYLCCRAFGERMITRGRGTIVNLASQAANVGLPEHVAYCASKAGVQGMTRVLALEWGGRGVTVNTVSPTVVLTPLGRQAWDNEKGERHRAEIPAGRFAVPEEIAAVIAFLASGAADMINGADLAVDGGFTIR</sequence>
<gene>
    <name evidence="4" type="ORF">FHX74_002418</name>
</gene>
<dbReference type="GO" id="GO:0016616">
    <property type="term" value="F:oxidoreductase activity, acting on the CH-OH group of donors, NAD or NADP as acceptor"/>
    <property type="evidence" value="ECO:0007669"/>
    <property type="project" value="UniProtKB-ARBA"/>
</dbReference>
<dbReference type="PANTHER" id="PTHR42760:SF115">
    <property type="entry name" value="3-OXOACYL-[ACYL-CARRIER-PROTEIN] REDUCTASE FABG"/>
    <property type="match status" value="1"/>
</dbReference>
<name>A0A7W3IT60_9ACTN</name>
<comment type="caution">
    <text evidence="4">The sequence shown here is derived from an EMBL/GenBank/DDBJ whole genome shotgun (WGS) entry which is preliminary data.</text>
</comment>
<dbReference type="EMBL" id="JACGWT010000003">
    <property type="protein sequence ID" value="MBA8794799.1"/>
    <property type="molecule type" value="Genomic_DNA"/>
</dbReference>
<accession>A0A7W3IT60</accession>
<dbReference type="CDD" id="cd05233">
    <property type="entry name" value="SDR_c"/>
    <property type="match status" value="1"/>
</dbReference>
<evidence type="ECO:0000313" key="5">
    <source>
        <dbReference type="Proteomes" id="UP000523079"/>
    </source>
</evidence>
<evidence type="ECO:0000313" key="4">
    <source>
        <dbReference type="EMBL" id="MBA8794799.1"/>
    </source>
</evidence>
<dbReference type="PRINTS" id="PR00080">
    <property type="entry name" value="SDRFAMILY"/>
</dbReference>
<dbReference type="NCBIfam" id="NF005309">
    <property type="entry name" value="PRK06841.1"/>
    <property type="match status" value="1"/>
</dbReference>
<dbReference type="PROSITE" id="PS00061">
    <property type="entry name" value="ADH_SHORT"/>
    <property type="match status" value="1"/>
</dbReference>
<dbReference type="PRINTS" id="PR00081">
    <property type="entry name" value="GDHRDH"/>
</dbReference>